<organism evidence="1">
    <name type="scientific">Borrelia crocidurae DOU</name>
    <dbReference type="NCBI Taxonomy" id="1293575"/>
    <lineage>
        <taxon>Bacteria</taxon>
        <taxon>Pseudomonadati</taxon>
        <taxon>Spirochaetota</taxon>
        <taxon>Spirochaetia</taxon>
        <taxon>Spirochaetales</taxon>
        <taxon>Borreliaceae</taxon>
        <taxon>Borrelia</taxon>
    </lineage>
</organism>
<gene>
    <name evidence="1" type="ORF">BCD_1765</name>
</gene>
<accession>W5SS03</accession>
<geneLocation type="plasmid" evidence="1">
    <name>unnamed</name>
</geneLocation>
<dbReference type="HOGENOM" id="CLU_3402384_0_0_12"/>
<sequence length="30" mass="3543">MILLPFIINMKIQNIIIKNIDDCYSIFSND</sequence>
<evidence type="ECO:0000313" key="1">
    <source>
        <dbReference type="EMBL" id="AHH07831.1"/>
    </source>
</evidence>
<reference evidence="1" key="1">
    <citation type="submission" date="2013-02" db="EMBL/GenBank/DDBJ databases">
        <title>Comparative genomics of Borrelia species.</title>
        <authorList>
            <person name="Schwan T.G."/>
            <person name="Raffel S.J."/>
            <person name="Porcella S.F."/>
        </authorList>
    </citation>
    <scope>NUCLEOTIDE SEQUENCE</scope>
    <source>
        <strain evidence="1">DOU</strain>
        <plasmid evidence="1">unnamed</plasmid>
    </source>
</reference>
<dbReference type="AlphaFoldDB" id="W5SS03"/>
<protein>
    <submittedName>
        <fullName evidence="1">Uncharacterized protein</fullName>
    </submittedName>
</protein>
<dbReference type="EMBL" id="CP004339">
    <property type="protein sequence ID" value="AHH07831.1"/>
    <property type="molecule type" value="Genomic_DNA"/>
</dbReference>
<name>W5SS03_9SPIR</name>
<keyword evidence="1" id="KW-0614">Plasmid</keyword>
<proteinExistence type="predicted"/>